<dbReference type="PANTHER" id="PTHR11229:SF8">
    <property type="entry name" value="LARGE RIBOSOMAL SUBUNIT PROTEIN UL3M"/>
    <property type="match status" value="1"/>
</dbReference>
<dbReference type="InterPro" id="IPR000597">
    <property type="entry name" value="Ribosomal_uL3"/>
</dbReference>
<dbReference type="GO" id="GO:0005762">
    <property type="term" value="C:mitochondrial large ribosomal subunit"/>
    <property type="evidence" value="ECO:0007669"/>
    <property type="project" value="TreeGrafter"/>
</dbReference>
<dbReference type="Pfam" id="PF00297">
    <property type="entry name" value="Ribosomal_L3"/>
    <property type="match status" value="1"/>
</dbReference>
<dbReference type="FunFam" id="2.40.30.10:FF:000169">
    <property type="entry name" value="50S ribosomal protein L3"/>
    <property type="match status" value="1"/>
</dbReference>
<dbReference type="InterPro" id="IPR019927">
    <property type="entry name" value="Ribosomal_uL3_bac/org-type"/>
</dbReference>
<evidence type="ECO:0000256" key="4">
    <source>
        <dbReference type="ARBA" id="ARBA00035209"/>
    </source>
</evidence>
<reference evidence="7" key="1">
    <citation type="submission" date="2023-06" db="EMBL/GenBank/DDBJ databases">
        <title>Genomic analysis of the entomopathogenic nematode Steinernema hermaphroditum.</title>
        <authorList>
            <person name="Schwarz E.M."/>
            <person name="Heppert J.K."/>
            <person name="Baniya A."/>
            <person name="Schwartz H.T."/>
            <person name="Tan C.-H."/>
            <person name="Antoshechkin I."/>
            <person name="Sternberg P.W."/>
            <person name="Goodrich-Blair H."/>
            <person name="Dillman A.R."/>
        </authorList>
    </citation>
    <scope>NUCLEOTIDE SEQUENCE</scope>
    <source>
        <strain evidence="7">PS9179</strain>
        <tissue evidence="7">Whole animal</tissue>
    </source>
</reference>
<evidence type="ECO:0000256" key="3">
    <source>
        <dbReference type="ARBA" id="ARBA00023274"/>
    </source>
</evidence>
<organism evidence="7 8">
    <name type="scientific">Steinernema hermaphroditum</name>
    <dbReference type="NCBI Taxonomy" id="289476"/>
    <lineage>
        <taxon>Eukaryota</taxon>
        <taxon>Metazoa</taxon>
        <taxon>Ecdysozoa</taxon>
        <taxon>Nematoda</taxon>
        <taxon>Chromadorea</taxon>
        <taxon>Rhabditida</taxon>
        <taxon>Tylenchina</taxon>
        <taxon>Panagrolaimomorpha</taxon>
        <taxon>Strongyloidoidea</taxon>
        <taxon>Steinernematidae</taxon>
        <taxon>Steinernema</taxon>
    </lineage>
</organism>
<sequence>MLRAVTGALSSPLGGELLATPVCSSLAVHHLNQTRGRRRTLTRAPWIPPKYERANVVELLDDENKNLLQEVISMEKDGRRPSWVKSTSPLVEHAWEAKESQEWSPSSRRVGLLARKIGMMPQWMNDGTRVLCTLLEIADNHVVSAVDPETWFHTTLTGKHKAFNRAGPMWKVTVGAVNANPKLLSAPYRNMFERQNIPAKVKLGSFLVTEDAVVTPGTPLDVRHFKVGQYVTVTGKTIDWGFQGGMHRWGMRGMPANRTTKSHRRIGSVGSTGDARIWPGKRMPGHMGYEWRTTSGLEVLRINPEFQVMYVKGSVPGDIGEVVQIKDCLQSLKRVESPPFPTFYPNLETIEEEVEVETAAEESADLSVPNLFRFNSPSIVFSAEDGKKSAGRDRTKAKIAKVKK</sequence>
<dbReference type="GO" id="GO:0006412">
    <property type="term" value="P:translation"/>
    <property type="evidence" value="ECO:0007669"/>
    <property type="project" value="InterPro"/>
</dbReference>
<dbReference type="GO" id="GO:0003735">
    <property type="term" value="F:structural constituent of ribosome"/>
    <property type="evidence" value="ECO:0007669"/>
    <property type="project" value="InterPro"/>
</dbReference>
<name>A0AA39I4W0_9BILA</name>
<dbReference type="Proteomes" id="UP001175271">
    <property type="component" value="Unassembled WGS sequence"/>
</dbReference>
<proteinExistence type="inferred from homology"/>
<protein>
    <recommendedName>
        <fullName evidence="4">Large ribosomal subunit protein uL3m</fullName>
    </recommendedName>
    <alternativeName>
        <fullName evidence="5">39S ribosomal protein L3, mitochondrial</fullName>
    </alternativeName>
</protein>
<dbReference type="PANTHER" id="PTHR11229">
    <property type="entry name" value="50S RIBOSOMAL PROTEIN L3"/>
    <property type="match status" value="1"/>
</dbReference>
<keyword evidence="2" id="KW-0689">Ribosomal protein</keyword>
<dbReference type="EMBL" id="JAUCMV010000002">
    <property type="protein sequence ID" value="KAK0417865.1"/>
    <property type="molecule type" value="Genomic_DNA"/>
</dbReference>
<dbReference type="AlphaFoldDB" id="A0AA39I4W0"/>
<evidence type="ECO:0000256" key="6">
    <source>
        <dbReference type="SAM" id="MobiDB-lite"/>
    </source>
</evidence>
<gene>
    <name evidence="7" type="ORF">QR680_013249</name>
</gene>
<keyword evidence="3" id="KW-0687">Ribonucleoprotein</keyword>
<feature type="compositionally biased region" description="Basic and acidic residues" evidence="6">
    <location>
        <begin position="385"/>
        <end position="396"/>
    </location>
</feature>
<evidence type="ECO:0000256" key="2">
    <source>
        <dbReference type="ARBA" id="ARBA00022980"/>
    </source>
</evidence>
<evidence type="ECO:0000256" key="1">
    <source>
        <dbReference type="ARBA" id="ARBA00006540"/>
    </source>
</evidence>
<evidence type="ECO:0000313" key="7">
    <source>
        <dbReference type="EMBL" id="KAK0417865.1"/>
    </source>
</evidence>
<feature type="region of interest" description="Disordered" evidence="6">
    <location>
        <begin position="385"/>
        <end position="404"/>
    </location>
</feature>
<dbReference type="SUPFAM" id="SSF50447">
    <property type="entry name" value="Translation proteins"/>
    <property type="match status" value="1"/>
</dbReference>
<comment type="caution">
    <text evidence="7">The sequence shown here is derived from an EMBL/GenBank/DDBJ whole genome shotgun (WGS) entry which is preliminary data.</text>
</comment>
<evidence type="ECO:0000313" key="8">
    <source>
        <dbReference type="Proteomes" id="UP001175271"/>
    </source>
</evidence>
<accession>A0AA39I4W0</accession>
<feature type="region of interest" description="Disordered" evidence="6">
    <location>
        <begin position="254"/>
        <end position="277"/>
    </location>
</feature>
<dbReference type="InterPro" id="IPR009000">
    <property type="entry name" value="Transl_B-barrel_sf"/>
</dbReference>
<dbReference type="Gene3D" id="2.40.30.10">
    <property type="entry name" value="Translation factors"/>
    <property type="match status" value="2"/>
</dbReference>
<keyword evidence="8" id="KW-1185">Reference proteome</keyword>
<evidence type="ECO:0000256" key="5">
    <source>
        <dbReference type="ARBA" id="ARBA00035396"/>
    </source>
</evidence>
<comment type="similarity">
    <text evidence="1">Belongs to the universal ribosomal protein uL3 family.</text>
</comment>